<dbReference type="SUPFAM" id="SSF55874">
    <property type="entry name" value="ATPase domain of HSP90 chaperone/DNA topoisomerase II/histidine kinase"/>
    <property type="match status" value="1"/>
</dbReference>
<dbReference type="InterPro" id="IPR005467">
    <property type="entry name" value="His_kinase_dom"/>
</dbReference>
<evidence type="ECO:0000313" key="11">
    <source>
        <dbReference type="EMBL" id="ADO84095.1"/>
    </source>
</evidence>
<dbReference type="Pfam" id="PF00512">
    <property type="entry name" value="HisKA"/>
    <property type="match status" value="1"/>
</dbReference>
<protein>
    <recommendedName>
        <fullName evidence="2">histidine kinase</fullName>
        <ecNumber evidence="2">2.7.13.3</ecNumber>
    </recommendedName>
</protein>
<keyword evidence="9" id="KW-0732">Signal</keyword>
<dbReference type="InterPro" id="IPR050736">
    <property type="entry name" value="Sensor_HK_Regulatory"/>
</dbReference>
<evidence type="ECO:0000256" key="1">
    <source>
        <dbReference type="ARBA" id="ARBA00000085"/>
    </source>
</evidence>
<dbReference type="InterPro" id="IPR036890">
    <property type="entry name" value="HATPase_C_sf"/>
</dbReference>
<feature type="coiled-coil region" evidence="7">
    <location>
        <begin position="519"/>
        <end position="546"/>
    </location>
</feature>
<dbReference type="EC" id="2.7.13.3" evidence="2"/>
<dbReference type="SMART" id="SM00387">
    <property type="entry name" value="HATPase_c"/>
    <property type="match status" value="1"/>
</dbReference>
<evidence type="ECO:0000256" key="4">
    <source>
        <dbReference type="ARBA" id="ARBA00022679"/>
    </source>
</evidence>
<evidence type="ECO:0000313" key="12">
    <source>
        <dbReference type="Proteomes" id="UP000006875"/>
    </source>
</evidence>
<dbReference type="GO" id="GO:0000155">
    <property type="term" value="F:phosphorelay sensor kinase activity"/>
    <property type="evidence" value="ECO:0007669"/>
    <property type="project" value="InterPro"/>
</dbReference>
<name>E3HD95_ILYPC</name>
<evidence type="ECO:0000256" key="7">
    <source>
        <dbReference type="SAM" id="Coils"/>
    </source>
</evidence>
<keyword evidence="3" id="KW-0597">Phosphoprotein</keyword>
<keyword evidence="8" id="KW-0472">Membrane</keyword>
<evidence type="ECO:0000256" key="9">
    <source>
        <dbReference type="SAM" id="SignalP"/>
    </source>
</evidence>
<keyword evidence="7" id="KW-0175">Coiled coil</keyword>
<dbReference type="FunFam" id="3.30.565.10:FF:000010">
    <property type="entry name" value="Sensor histidine kinase RcsC"/>
    <property type="match status" value="1"/>
</dbReference>
<dbReference type="PANTHER" id="PTHR43711">
    <property type="entry name" value="TWO-COMPONENT HISTIDINE KINASE"/>
    <property type="match status" value="1"/>
</dbReference>
<dbReference type="Gene3D" id="3.40.190.10">
    <property type="entry name" value="Periplasmic binding protein-like II"/>
    <property type="match status" value="4"/>
</dbReference>
<keyword evidence="6" id="KW-0902">Two-component regulatory system</keyword>
<evidence type="ECO:0000256" key="3">
    <source>
        <dbReference type="ARBA" id="ARBA00022553"/>
    </source>
</evidence>
<dbReference type="Gene3D" id="3.30.565.10">
    <property type="entry name" value="Histidine kinase-like ATPase, C-terminal domain"/>
    <property type="match status" value="1"/>
</dbReference>
<dbReference type="RefSeq" id="WP_013388754.1">
    <property type="nucleotide sequence ID" value="NC_014633.1"/>
</dbReference>
<dbReference type="KEGG" id="ipo:Ilyop_2335"/>
<dbReference type="Pfam" id="PF02518">
    <property type="entry name" value="HATPase_c"/>
    <property type="match status" value="1"/>
</dbReference>
<gene>
    <name evidence="11" type="ordered locus">Ilyop_2335</name>
</gene>
<keyword evidence="11" id="KW-0614">Plasmid</keyword>
<dbReference type="InterPro" id="IPR003661">
    <property type="entry name" value="HisK_dim/P_dom"/>
</dbReference>
<dbReference type="InterPro" id="IPR036097">
    <property type="entry name" value="HisK_dim/P_sf"/>
</dbReference>
<geneLocation type="plasmid" evidence="11 12">
    <name>pILYOP01</name>
</geneLocation>
<dbReference type="PANTHER" id="PTHR43711:SF26">
    <property type="entry name" value="SENSOR HISTIDINE KINASE RCSC"/>
    <property type="match status" value="1"/>
</dbReference>
<evidence type="ECO:0000256" key="6">
    <source>
        <dbReference type="ARBA" id="ARBA00023012"/>
    </source>
</evidence>
<feature type="domain" description="Histidine kinase" evidence="10">
    <location>
        <begin position="553"/>
        <end position="769"/>
    </location>
</feature>
<dbReference type="InterPro" id="IPR003594">
    <property type="entry name" value="HATPase_dom"/>
</dbReference>
<feature type="chain" id="PRO_5003170867" description="histidine kinase" evidence="9">
    <location>
        <begin position="22"/>
        <end position="780"/>
    </location>
</feature>
<keyword evidence="8" id="KW-1133">Transmembrane helix</keyword>
<comment type="catalytic activity">
    <reaction evidence="1">
        <text>ATP + protein L-histidine = ADP + protein N-phospho-L-histidine.</text>
        <dbReference type="EC" id="2.7.13.3"/>
    </reaction>
</comment>
<dbReference type="AlphaFoldDB" id="E3HD95"/>
<dbReference type="EMBL" id="CP002282">
    <property type="protein sequence ID" value="ADO84095.1"/>
    <property type="molecule type" value="Genomic_DNA"/>
</dbReference>
<keyword evidence="8" id="KW-0812">Transmembrane</keyword>
<evidence type="ECO:0000256" key="5">
    <source>
        <dbReference type="ARBA" id="ARBA00022777"/>
    </source>
</evidence>
<dbReference type="SMART" id="SM00388">
    <property type="entry name" value="HisKA"/>
    <property type="match status" value="1"/>
</dbReference>
<dbReference type="Gene3D" id="1.10.287.130">
    <property type="match status" value="1"/>
</dbReference>
<dbReference type="InterPro" id="IPR004358">
    <property type="entry name" value="Sig_transdc_His_kin-like_C"/>
</dbReference>
<proteinExistence type="predicted"/>
<keyword evidence="12" id="KW-1185">Reference proteome</keyword>
<dbReference type="SUPFAM" id="SSF53850">
    <property type="entry name" value="Periplasmic binding protein-like II"/>
    <property type="match status" value="1"/>
</dbReference>
<feature type="transmembrane region" description="Helical" evidence="8">
    <location>
        <begin position="501"/>
        <end position="519"/>
    </location>
</feature>
<feature type="signal peptide" evidence="9">
    <location>
        <begin position="1"/>
        <end position="21"/>
    </location>
</feature>
<dbReference type="Proteomes" id="UP000006875">
    <property type="component" value="Plasmid pILYOP01"/>
</dbReference>
<reference evidence="11 12" key="1">
    <citation type="journal article" date="2010" name="Stand. Genomic Sci.">
        <title>Complete genome sequence of Ilyobacter polytropus type strain (CuHbu1).</title>
        <authorList>
            <person name="Sikorski J."/>
            <person name="Chertkov O."/>
            <person name="Lapidus A."/>
            <person name="Nolan M."/>
            <person name="Lucas S."/>
            <person name="Del Rio T.G."/>
            <person name="Tice H."/>
            <person name="Cheng J.F."/>
            <person name="Tapia R."/>
            <person name="Han C."/>
            <person name="Goodwin L."/>
            <person name="Pitluck S."/>
            <person name="Liolios K."/>
            <person name="Ivanova N."/>
            <person name="Mavromatis K."/>
            <person name="Mikhailova N."/>
            <person name="Pati A."/>
            <person name="Chen A."/>
            <person name="Palaniappan K."/>
            <person name="Land M."/>
            <person name="Hauser L."/>
            <person name="Chang Y.J."/>
            <person name="Jeffries C.D."/>
            <person name="Brambilla E."/>
            <person name="Yasawong M."/>
            <person name="Rohde M."/>
            <person name="Pukall R."/>
            <person name="Spring S."/>
            <person name="Goker M."/>
            <person name="Woyke T."/>
            <person name="Bristow J."/>
            <person name="Eisen J.A."/>
            <person name="Markowitz V."/>
            <person name="Hugenholtz P."/>
            <person name="Kyrpides N.C."/>
            <person name="Klenk H.P."/>
        </authorList>
    </citation>
    <scope>NUCLEOTIDE SEQUENCE [LARGE SCALE GENOMIC DNA]</scope>
    <source>
        <strain evidence="12">ATCC 51220 / DSM 2926 / LMG 16218 / CuHBu1</strain>
        <plasmid evidence="12">pILYOP01</plasmid>
    </source>
</reference>
<dbReference type="SUPFAM" id="SSF47384">
    <property type="entry name" value="Homodimeric domain of signal transducing histidine kinase"/>
    <property type="match status" value="1"/>
</dbReference>
<keyword evidence="5 11" id="KW-0418">Kinase</keyword>
<evidence type="ECO:0000259" key="10">
    <source>
        <dbReference type="PROSITE" id="PS50109"/>
    </source>
</evidence>
<dbReference type="PRINTS" id="PR00344">
    <property type="entry name" value="BCTRLSENSOR"/>
</dbReference>
<dbReference type="PROSITE" id="PS50109">
    <property type="entry name" value="HIS_KIN"/>
    <property type="match status" value="1"/>
</dbReference>
<dbReference type="HOGENOM" id="CLU_358949_0_0_0"/>
<evidence type="ECO:0000256" key="2">
    <source>
        <dbReference type="ARBA" id="ARBA00012438"/>
    </source>
</evidence>
<dbReference type="InterPro" id="IPR001638">
    <property type="entry name" value="Solute-binding_3/MltF_N"/>
</dbReference>
<accession>E3HD95</accession>
<keyword evidence="4" id="KW-0808">Transferase</keyword>
<dbReference type="SMART" id="SM00062">
    <property type="entry name" value="PBPb"/>
    <property type="match status" value="1"/>
</dbReference>
<evidence type="ECO:0000256" key="8">
    <source>
        <dbReference type="SAM" id="Phobius"/>
    </source>
</evidence>
<organism evidence="11 12">
    <name type="scientific">Ilyobacter polytropus (strain ATCC 51220 / DSM 2926 / LMG 16218 / CuHBu1)</name>
    <dbReference type="NCBI Taxonomy" id="572544"/>
    <lineage>
        <taxon>Bacteria</taxon>
        <taxon>Fusobacteriati</taxon>
        <taxon>Fusobacteriota</taxon>
        <taxon>Fusobacteriia</taxon>
        <taxon>Fusobacteriales</taxon>
        <taxon>Fusobacteriaceae</taxon>
        <taxon>Ilyobacter</taxon>
    </lineage>
</organism>
<dbReference type="CDD" id="cd00082">
    <property type="entry name" value="HisKA"/>
    <property type="match status" value="1"/>
</dbReference>
<sequence length="780" mass="90380">MKKINSSVKFLLLFLMIFFKAFSLLDDALSPEDIAYIKNKKVVTFAYIQHSSQGKSYNDVYNEELIKTFSEKTGMKTFVIKGSFDEITSTEDIDIIIDSPKSTIEYSESPTINVFPYAFYRLKGKENKEENFLKNKKIGVLKGDHSPVSKLEKIAENIEVIKVEDIEKGFSLLREKKLDLFFSLKDDMYMRLPEQKIFEKLTLSKNLYLEKKFSVKSKNKNLKRISNVFIGNYGHLEKKENYEKSSAKFLWNLIEITPAEKRYLEEKGTIKIGGFLKDLAPIMYFDSTRNLKGVVSDYINMFKYGAGVEVSFIPEYINKGTSLEEYGKELDIDLFAVASKDLTHKELVTTRPYYRCTLGIFGLEHSGHNFFRNLNELSGKKIGITQEKSSLRSLNINDNFEIKSADDLEELYKMMKSGKIDYFIYDYTLMSNSRNKKGMNNLKLYGILDKDFSLSFATFKEDIILRNIMDKILKITDTDEVFSKWTFKAQENNEEPPYRQWMIIFGLAILILVPYLMILKNEINKRKKAEIKLLETKRELENALNIKTAFLANVSHELKTPLTAVMGFTKLLLKREDDPKKQKLLENIQVAGDTLVTFIDNILDLSKLEAGKVELKYRRINLRNMIDNIERICNGLNKGRNVFFIMNVTEKVPKYFMGDEVRLTEVILNLVNNAFKFTKFGKVEVKFDSYNDKLFISITDTGMGIPQDKLSSIFERYHQLDLNENIEKKGFGLGLTIVKEIVDMMEGEIEVKSKHKEWTTFKITIPIKKKLQLVGSIRGK</sequence>